<name>A0A6J1RZ17_FRAOC</name>
<feature type="region of interest" description="Disordered" evidence="8">
    <location>
        <begin position="252"/>
        <end position="271"/>
    </location>
</feature>
<dbReference type="GO" id="GO:0030496">
    <property type="term" value="C:midbody"/>
    <property type="evidence" value="ECO:0007669"/>
    <property type="project" value="TreeGrafter"/>
</dbReference>
<reference evidence="11" key="1">
    <citation type="submission" date="2025-08" db="UniProtKB">
        <authorList>
            <consortium name="RefSeq"/>
        </authorList>
    </citation>
    <scope>IDENTIFICATION</scope>
    <source>
        <tissue evidence="11">Whole organism</tissue>
    </source>
</reference>
<evidence type="ECO:0000259" key="9">
    <source>
        <dbReference type="Pfam" id="PF03941"/>
    </source>
</evidence>
<feature type="region of interest" description="Disordered" evidence="8">
    <location>
        <begin position="185"/>
        <end position="208"/>
    </location>
</feature>
<dbReference type="GO" id="GO:0000776">
    <property type="term" value="C:kinetochore"/>
    <property type="evidence" value="ECO:0007669"/>
    <property type="project" value="TreeGrafter"/>
</dbReference>
<dbReference type="PANTHER" id="PTHR13142">
    <property type="entry name" value="INNER CENTROMERE PROTEIN"/>
    <property type="match status" value="1"/>
</dbReference>
<sequence>MVFTWGDLEKCLGDIRDQGRVARESYDQEFDLHHDHLNAALEEVKNGTAQRRGPLVSKTPGKKKAPLTTVSENAPSTSILDDEQLIECSSEVKVVKRGRGRPKKVPSVSYNKRISEDQIESTSKRICATSTISTDSGLSTGSQNMCNNSTISVTVKEEAPTPGNTDLELKVASVDKAGLTTVVSTTPKSYSERSSSVPGRKSSQKLRTWVVKNEPQSAQSSMYGTPTDQDSAQLEIKAQIDDGSQILPAQTKRSNVPSTGQPNTPSISPVAKTPTRVYSSAKPCSLVKAPEEEIISSKGEDSFSNTPVSQQVTLNNITMNDTSYLHDQDKVMKTPLTSSIFLKPFASASRIPQLFMNAASPFVNRFIPLTPSFQRSNSFTASGSTNIISTVQSFLPKPALDHEVNRSTSRKEDIQNLAAKAEAARKKKEEIMRARMEEKTRIREEKRLKVIAQREAKEKERLENQKKIEEIKEARQKQIQAEREEKIKQENLKKKQLAERKAAENEERRRQEEEAKLAKLKQQEEELEQAAAARRREQEEALQKRKERQQQEHEASVLRAKEAEARAKQAHLKSQLEQASVPQSLAKKKPHSKSKANNYCIDDAGTDDSSEDEAKPKKAIPLWAQSKQRLPKLLEDHNISQSQIFMFFGTRKSTPDLGKIFLDIDRRRLLRKSSAVWRTPPKENS</sequence>
<keyword evidence="7" id="KW-0539">Nucleus</keyword>
<feature type="compositionally biased region" description="Polar residues" evidence="8">
    <location>
        <begin position="252"/>
        <end position="267"/>
    </location>
</feature>
<dbReference type="GeneID" id="113202273"/>
<evidence type="ECO:0000256" key="7">
    <source>
        <dbReference type="ARBA" id="ARBA00023242"/>
    </source>
</evidence>
<dbReference type="PANTHER" id="PTHR13142:SF1">
    <property type="entry name" value="INNER CENTROMERE PROTEIN"/>
    <property type="match status" value="1"/>
</dbReference>
<protein>
    <submittedName>
        <fullName evidence="11">Inner centromere protein</fullName>
    </submittedName>
</protein>
<evidence type="ECO:0000256" key="8">
    <source>
        <dbReference type="SAM" id="MobiDB-lite"/>
    </source>
</evidence>
<evidence type="ECO:0000256" key="1">
    <source>
        <dbReference type="ARBA" id="ARBA00004123"/>
    </source>
</evidence>
<comment type="subcellular location">
    <subcellularLocation>
        <location evidence="2">Cytoplasm</location>
        <location evidence="2">Cytoskeleton</location>
        <location evidence="2">Spindle</location>
    </subcellularLocation>
    <subcellularLocation>
        <location evidence="1">Nucleus</location>
    </subcellularLocation>
</comment>
<dbReference type="GO" id="GO:0032133">
    <property type="term" value="C:chromosome passenger complex"/>
    <property type="evidence" value="ECO:0007669"/>
    <property type="project" value="TreeGrafter"/>
</dbReference>
<gene>
    <name evidence="11" type="primary">LOC113202273</name>
</gene>
<dbReference type="GO" id="GO:0000281">
    <property type="term" value="P:mitotic cytokinesis"/>
    <property type="evidence" value="ECO:0007669"/>
    <property type="project" value="TreeGrafter"/>
</dbReference>
<feature type="domain" description="Inner centromere protein ARK-binding" evidence="9">
    <location>
        <begin position="605"/>
        <end position="661"/>
    </location>
</feature>
<feature type="compositionally biased region" description="Polar residues" evidence="8">
    <location>
        <begin position="185"/>
        <end position="197"/>
    </location>
</feature>
<dbReference type="RefSeq" id="XP_026272190.1">
    <property type="nucleotide sequence ID" value="XM_026416405.2"/>
</dbReference>
<keyword evidence="4" id="KW-0963">Cytoplasm</keyword>
<dbReference type="Proteomes" id="UP000504606">
    <property type="component" value="Unplaced"/>
</dbReference>
<feature type="region of interest" description="Disordered" evidence="8">
    <location>
        <begin position="488"/>
        <end position="619"/>
    </location>
</feature>
<evidence type="ECO:0000256" key="4">
    <source>
        <dbReference type="ARBA" id="ARBA00022490"/>
    </source>
</evidence>
<organism evidence="10 11">
    <name type="scientific">Frankliniella occidentalis</name>
    <name type="common">Western flower thrips</name>
    <name type="synonym">Euthrips occidentalis</name>
    <dbReference type="NCBI Taxonomy" id="133901"/>
    <lineage>
        <taxon>Eukaryota</taxon>
        <taxon>Metazoa</taxon>
        <taxon>Ecdysozoa</taxon>
        <taxon>Arthropoda</taxon>
        <taxon>Hexapoda</taxon>
        <taxon>Insecta</taxon>
        <taxon>Pterygota</taxon>
        <taxon>Neoptera</taxon>
        <taxon>Paraneoptera</taxon>
        <taxon>Thysanoptera</taxon>
        <taxon>Terebrantia</taxon>
        <taxon>Thripoidea</taxon>
        <taxon>Thripidae</taxon>
        <taxon>Frankliniella</taxon>
    </lineage>
</organism>
<dbReference type="KEGG" id="foc:113202273"/>
<feature type="compositionally biased region" description="Basic and acidic residues" evidence="8">
    <location>
        <begin position="534"/>
        <end position="567"/>
    </location>
</feature>
<proteinExistence type="inferred from homology"/>
<keyword evidence="10" id="KW-1185">Reference proteome</keyword>
<feature type="compositionally biased region" description="Basic and acidic residues" evidence="8">
    <location>
        <begin position="488"/>
        <end position="524"/>
    </location>
</feature>
<dbReference type="InterPro" id="IPR005635">
    <property type="entry name" value="Inner_centromere_prot_ARK-bd"/>
</dbReference>
<dbReference type="GO" id="GO:0051257">
    <property type="term" value="P:meiotic spindle midzone assembly"/>
    <property type="evidence" value="ECO:0007669"/>
    <property type="project" value="TreeGrafter"/>
</dbReference>
<accession>A0A6J1RZ17</accession>
<evidence type="ECO:0000313" key="10">
    <source>
        <dbReference type="Proteomes" id="UP000504606"/>
    </source>
</evidence>
<dbReference type="GO" id="GO:0005634">
    <property type="term" value="C:nucleus"/>
    <property type="evidence" value="ECO:0007669"/>
    <property type="project" value="UniProtKB-SubCell"/>
</dbReference>
<evidence type="ECO:0000256" key="6">
    <source>
        <dbReference type="ARBA" id="ARBA00023212"/>
    </source>
</evidence>
<comment type="similarity">
    <text evidence="3">Belongs to the INCENP family.</text>
</comment>
<evidence type="ECO:0000256" key="2">
    <source>
        <dbReference type="ARBA" id="ARBA00004186"/>
    </source>
</evidence>
<feature type="region of interest" description="Disordered" evidence="8">
    <location>
        <begin position="46"/>
        <end position="69"/>
    </location>
</feature>
<evidence type="ECO:0000256" key="5">
    <source>
        <dbReference type="ARBA" id="ARBA00022829"/>
    </source>
</evidence>
<dbReference type="AlphaFoldDB" id="A0A6J1RZ17"/>
<dbReference type="GO" id="GO:0051310">
    <property type="term" value="P:metaphase chromosome alignment"/>
    <property type="evidence" value="ECO:0007669"/>
    <property type="project" value="TreeGrafter"/>
</dbReference>
<keyword evidence="5" id="KW-0159">Chromosome partition</keyword>
<dbReference type="Pfam" id="PF03941">
    <property type="entry name" value="INCENP_ARK-bind"/>
    <property type="match status" value="1"/>
</dbReference>
<evidence type="ECO:0000256" key="3">
    <source>
        <dbReference type="ARBA" id="ARBA00010042"/>
    </source>
</evidence>
<evidence type="ECO:0000313" key="11">
    <source>
        <dbReference type="RefSeq" id="XP_026272190.1"/>
    </source>
</evidence>
<keyword evidence="6" id="KW-0206">Cytoskeleton</keyword>
<dbReference type="GO" id="GO:1990385">
    <property type="term" value="C:meiotic spindle midzone"/>
    <property type="evidence" value="ECO:0007669"/>
    <property type="project" value="TreeGrafter"/>
</dbReference>
<dbReference type="OrthoDB" id="6123at2759"/>